<proteinExistence type="predicted"/>
<evidence type="ECO:0000256" key="2">
    <source>
        <dbReference type="ARBA" id="ARBA00005156"/>
    </source>
</evidence>
<dbReference type="AlphaFoldDB" id="A0A6G1SL82"/>
<dbReference type="InterPro" id="IPR016435">
    <property type="entry name" value="DPH1/DPH2"/>
</dbReference>
<dbReference type="UniPathway" id="UPA00559"/>
<evidence type="ECO:0000256" key="3">
    <source>
        <dbReference type="ARBA" id="ARBA00022723"/>
    </source>
</evidence>
<keyword evidence="3" id="KW-0479">Metal-binding</keyword>
<comment type="pathway">
    <text evidence="2">Protein modification; peptidyl-diphthamide biosynthesis.</text>
</comment>
<evidence type="ECO:0000256" key="4">
    <source>
        <dbReference type="ARBA" id="ARBA00023004"/>
    </source>
</evidence>
<dbReference type="InterPro" id="IPR042265">
    <property type="entry name" value="DPH1/DPH2_3"/>
</dbReference>
<dbReference type="InterPro" id="IPR042263">
    <property type="entry name" value="DPH1/DPH2_1"/>
</dbReference>
<organism evidence="6">
    <name type="scientific">Aceria tosichella</name>
    <name type="common">wheat curl mite</name>
    <dbReference type="NCBI Taxonomy" id="561515"/>
    <lineage>
        <taxon>Eukaryota</taxon>
        <taxon>Metazoa</taxon>
        <taxon>Ecdysozoa</taxon>
        <taxon>Arthropoda</taxon>
        <taxon>Chelicerata</taxon>
        <taxon>Arachnida</taxon>
        <taxon>Acari</taxon>
        <taxon>Acariformes</taxon>
        <taxon>Trombidiformes</taxon>
        <taxon>Prostigmata</taxon>
        <taxon>Eupodina</taxon>
        <taxon>Eriophyoidea</taxon>
        <taxon>Eriophyidae</taxon>
        <taxon>Eriophyinae</taxon>
        <taxon>Aceriini</taxon>
        <taxon>Aceria</taxon>
    </lineage>
</organism>
<sequence>MSKSIEYIYQLDKCLDWIIKNNYTRVVLQFNSEDLKDTSKVVSYLEEAYKAPRNQKEISNTTKSLDLYVTQANTCCVDLIVTQHVSNVDAIIHFGQVCLSKPHLAHQEQDNPVLFVLTHSRQESTIFNSNLEKIINHIESLAGANSHRPICLLYDAHLVDYAQAINDLLHDKKLDDCVEIAKLIIPTPNWSTTAHQSLTTEQPDNPIGQHSLSKSIDCYKSAICLSAKPAINLILQLPSNVWKIDCYTDAVIEKLDVSRILNKRIALVNRLRDDEELRFGVIITNPLPNISELVTRLGNYAKARKHILYFVSMIQTIDECKIGNFDLCDAFVVVNSCTCSTILESLYFNRPIITELEFKLACGFEAVYGRVLWPSSDSHLSEQDLINKRKVSDVSLALIHSRNELLERCSSARTNLWSGLDYKKEDNVDECSVGVEDLAIEEGLHGIASTYRSEPLKKSSDISDP</sequence>
<evidence type="ECO:0000256" key="1">
    <source>
        <dbReference type="ARBA" id="ARBA00001966"/>
    </source>
</evidence>
<keyword evidence="4" id="KW-0408">Iron</keyword>
<keyword evidence="5" id="KW-0411">Iron-sulfur</keyword>
<evidence type="ECO:0000256" key="5">
    <source>
        <dbReference type="ARBA" id="ARBA00023014"/>
    </source>
</evidence>
<accession>A0A6G1SL82</accession>
<dbReference type="Gene3D" id="3.40.50.11840">
    <property type="entry name" value="Diphthamide synthesis DPH1/DPH2 domain 1"/>
    <property type="match status" value="1"/>
</dbReference>
<dbReference type="PANTHER" id="PTHR10762">
    <property type="entry name" value="DIPHTHAMIDE BIOSYNTHESIS PROTEIN"/>
    <property type="match status" value="1"/>
</dbReference>
<dbReference type="SFLD" id="SFLDS00032">
    <property type="entry name" value="Radical_SAM_3-amino-3-carboxyp"/>
    <property type="match status" value="1"/>
</dbReference>
<dbReference type="PANTHER" id="PTHR10762:SF2">
    <property type="entry name" value="2-(3-AMINO-3-CARBOXYPROPYL)HISTIDINE SYNTHASE SUBUNIT 2"/>
    <property type="match status" value="1"/>
</dbReference>
<dbReference type="NCBIfam" id="TIGR00322">
    <property type="entry name" value="diphth2_R"/>
    <property type="match status" value="1"/>
</dbReference>
<dbReference type="GO" id="GO:0090560">
    <property type="term" value="F:2-(3-amino-3-carboxypropyl)histidine synthase activity"/>
    <property type="evidence" value="ECO:0007669"/>
    <property type="project" value="InterPro"/>
</dbReference>
<dbReference type="GO" id="GO:0051536">
    <property type="term" value="F:iron-sulfur cluster binding"/>
    <property type="evidence" value="ECO:0007669"/>
    <property type="project" value="UniProtKB-KW"/>
</dbReference>
<gene>
    <name evidence="6" type="primary">dph2</name>
    <name evidence="6" type="ORF">g.9402</name>
</gene>
<dbReference type="Pfam" id="PF01866">
    <property type="entry name" value="Diphthamide_syn"/>
    <property type="match status" value="1"/>
</dbReference>
<reference evidence="6" key="1">
    <citation type="submission" date="2018-10" db="EMBL/GenBank/DDBJ databases">
        <title>Transcriptome assembly of Aceria tosichella (Wheat curl mite) Type 2.</title>
        <authorList>
            <person name="Scully E.D."/>
            <person name="Geib S.M."/>
            <person name="Palmer N.A."/>
            <person name="Gupta A.K."/>
            <person name="Sarath G."/>
            <person name="Tatineni S."/>
        </authorList>
    </citation>
    <scope>NUCLEOTIDE SEQUENCE</scope>
    <source>
        <strain evidence="6">LincolnNE</strain>
    </source>
</reference>
<dbReference type="GO" id="GO:0017183">
    <property type="term" value="P:protein histidyl modification to diphthamide"/>
    <property type="evidence" value="ECO:0007669"/>
    <property type="project" value="UniProtKB-UniPathway"/>
</dbReference>
<dbReference type="Gene3D" id="3.40.50.11860">
    <property type="entry name" value="Diphthamide synthesis DPH1/DPH2 domain 3"/>
    <property type="match status" value="1"/>
</dbReference>
<protein>
    <submittedName>
        <fullName evidence="6">Diphthamide biosynthesis protein 2</fullName>
    </submittedName>
</protein>
<evidence type="ECO:0000313" key="6">
    <source>
        <dbReference type="EMBL" id="MDE50937.1"/>
    </source>
</evidence>
<dbReference type="EMBL" id="GGYP01006166">
    <property type="protein sequence ID" value="MDE50937.1"/>
    <property type="molecule type" value="Transcribed_RNA"/>
</dbReference>
<comment type="cofactor">
    <cofactor evidence="1">
        <name>[4Fe-4S] cluster</name>
        <dbReference type="ChEBI" id="CHEBI:49883"/>
    </cofactor>
</comment>
<name>A0A6G1SL82_9ACAR</name>
<dbReference type="GO" id="GO:0046872">
    <property type="term" value="F:metal ion binding"/>
    <property type="evidence" value="ECO:0007669"/>
    <property type="project" value="UniProtKB-KW"/>
</dbReference>